<evidence type="ECO:0000256" key="1">
    <source>
        <dbReference type="ARBA" id="ARBA00009005"/>
    </source>
</evidence>
<dbReference type="InterPro" id="IPR050452">
    <property type="entry name" value="Metacaspase"/>
</dbReference>
<reference evidence="3" key="2">
    <citation type="journal article" date="2023" name="IMA Fungus">
        <title>Comparative genomic study of the Penicillium genus elucidates a diverse pangenome and 15 lateral gene transfer events.</title>
        <authorList>
            <person name="Petersen C."/>
            <person name="Sorensen T."/>
            <person name="Nielsen M.R."/>
            <person name="Sondergaard T.E."/>
            <person name="Sorensen J.L."/>
            <person name="Fitzpatrick D.A."/>
            <person name="Frisvad J.C."/>
            <person name="Nielsen K.L."/>
        </authorList>
    </citation>
    <scope>NUCLEOTIDE SEQUENCE</scope>
    <source>
        <strain evidence="3">IBT 3081</strain>
    </source>
</reference>
<evidence type="ECO:0000313" key="3">
    <source>
        <dbReference type="EMBL" id="KAJ5374232.1"/>
    </source>
</evidence>
<dbReference type="Gene3D" id="3.40.50.1460">
    <property type="match status" value="1"/>
</dbReference>
<sequence length="660" mass="73457">MSESNTRWTLLVGINFYATRPLRGCVNDVNMMKQYLRSDATNNRVTVLTATKSPDTAYRQPVEQQSAWPTQSNIRSHLEEIIRSANAGDLVYIHYSGHGSRRPTPAQKPYGHSDTGDVALVVLNDDASANEDFPGFALAMILKRMVKKGLLVTLVLDCCFSGHVYRQDSEQNTSIRTLGPISAIGELPVHSSRSYTTQQTFRDAQPLPRWLVNPEGYKIISACGPHEIAQETAFHGAHHGVLSFFLHQSLVSLRNQQTAISHQTFLGNLINSVQSQVTRQTPTHCGTQRFSFFEGISREPISDFIPVSGDNSRLCLDAGSAHGVCCGDTFALYPFFSPENAIEAASLPSFEAKVLSLTPFTSELGAPGSAAMPNAHRNGWKAKALTRSLPPQVQVGLTQTMDNKAEWSRAALGRHFFQILEEPSADSQCEFFLDRAQDGNYRILNSAHQMIPSILPIPLDSPAEFQPVIEILEHLATFKYIEGFKSPIPTLKFQSNFHLDLEDASQRFYSLDAVLDTKENQDLKLTIKNKSKNSPLYATILNLTPMWQIQCLTADEGNSGYLTIPPEGDDCTDKGTIEWSMAVPGLLRPQQECEDKIKIILTTHPTSFHTLLLPKIVEPIEHRLRTHQPTSAWISLSEQPTSIGRQEDYYIATLVIRTHV</sequence>
<dbReference type="GO" id="GO:0004197">
    <property type="term" value="F:cysteine-type endopeptidase activity"/>
    <property type="evidence" value="ECO:0007669"/>
    <property type="project" value="InterPro"/>
</dbReference>
<dbReference type="RefSeq" id="XP_056580218.1">
    <property type="nucleotide sequence ID" value="XM_056723968.1"/>
</dbReference>
<comment type="similarity">
    <text evidence="1">Belongs to the peptidase C14B family.</text>
</comment>
<keyword evidence="4" id="KW-1185">Reference proteome</keyword>
<accession>A0A9W9V9Y1</accession>
<proteinExistence type="inferred from homology"/>
<dbReference type="PANTHER" id="PTHR48104:SF30">
    <property type="entry name" value="METACASPASE-1"/>
    <property type="match status" value="1"/>
</dbReference>
<dbReference type="InterPro" id="IPR011600">
    <property type="entry name" value="Pept_C14_caspase"/>
</dbReference>
<protein>
    <recommendedName>
        <fullName evidence="2">Peptidase C14 caspase domain-containing protein</fullName>
    </recommendedName>
</protein>
<organism evidence="3 4">
    <name type="scientific">Penicillium concentricum</name>
    <dbReference type="NCBI Taxonomy" id="293559"/>
    <lineage>
        <taxon>Eukaryota</taxon>
        <taxon>Fungi</taxon>
        <taxon>Dikarya</taxon>
        <taxon>Ascomycota</taxon>
        <taxon>Pezizomycotina</taxon>
        <taxon>Eurotiomycetes</taxon>
        <taxon>Eurotiomycetidae</taxon>
        <taxon>Eurotiales</taxon>
        <taxon>Aspergillaceae</taxon>
        <taxon>Penicillium</taxon>
    </lineage>
</organism>
<dbReference type="GeneID" id="81463151"/>
<dbReference type="EMBL" id="JAPZBT010000002">
    <property type="protein sequence ID" value="KAJ5374232.1"/>
    <property type="molecule type" value="Genomic_DNA"/>
</dbReference>
<evidence type="ECO:0000259" key="2">
    <source>
        <dbReference type="Pfam" id="PF00656"/>
    </source>
</evidence>
<gene>
    <name evidence="3" type="ORF">N7517_006238</name>
</gene>
<feature type="domain" description="Peptidase C14 caspase" evidence="2">
    <location>
        <begin position="7"/>
        <end position="286"/>
    </location>
</feature>
<dbReference type="Proteomes" id="UP001147752">
    <property type="component" value="Unassembled WGS sequence"/>
</dbReference>
<evidence type="ECO:0000313" key="4">
    <source>
        <dbReference type="Proteomes" id="UP001147752"/>
    </source>
</evidence>
<dbReference type="OrthoDB" id="3223806at2759"/>
<dbReference type="Pfam" id="PF00656">
    <property type="entry name" value="Peptidase_C14"/>
    <property type="match status" value="1"/>
</dbReference>
<dbReference type="PANTHER" id="PTHR48104">
    <property type="entry name" value="METACASPASE-4"/>
    <property type="match status" value="1"/>
</dbReference>
<dbReference type="AlphaFoldDB" id="A0A9W9V9Y1"/>
<reference evidence="3" key="1">
    <citation type="submission" date="2022-12" db="EMBL/GenBank/DDBJ databases">
        <authorList>
            <person name="Petersen C."/>
        </authorList>
    </citation>
    <scope>NUCLEOTIDE SEQUENCE</scope>
    <source>
        <strain evidence="3">IBT 3081</strain>
    </source>
</reference>
<dbReference type="GO" id="GO:0006508">
    <property type="term" value="P:proteolysis"/>
    <property type="evidence" value="ECO:0007669"/>
    <property type="project" value="InterPro"/>
</dbReference>
<name>A0A9W9V9Y1_9EURO</name>
<comment type="caution">
    <text evidence="3">The sequence shown here is derived from an EMBL/GenBank/DDBJ whole genome shotgun (WGS) entry which is preliminary data.</text>
</comment>
<dbReference type="GO" id="GO:0005737">
    <property type="term" value="C:cytoplasm"/>
    <property type="evidence" value="ECO:0007669"/>
    <property type="project" value="TreeGrafter"/>
</dbReference>